<name>A0AB37RKN9_LACPE</name>
<sequence>MDEMVKETQVWLNKTYGKVSGFGKVPEDGNTGWNTVYGLTRALQHELGITDLVDNFGPSTAAKWDTQFANKVKTGFKHNVVKIIQGG</sequence>
<accession>A0AB37RKN9</accession>
<evidence type="ECO:0000313" key="1">
    <source>
        <dbReference type="EMBL" id="RMW57106.1"/>
    </source>
</evidence>
<feature type="non-terminal residue" evidence="1">
    <location>
        <position position="87"/>
    </location>
</feature>
<evidence type="ECO:0000313" key="2">
    <source>
        <dbReference type="Proteomes" id="UP000281061"/>
    </source>
</evidence>
<comment type="caution">
    <text evidence="1">The sequence shown here is derived from an EMBL/GenBank/DDBJ whole genome shotgun (WGS) entry which is preliminary data.</text>
</comment>
<dbReference type="AlphaFoldDB" id="A0AB37RKN9"/>
<gene>
    <name evidence="1" type="ORF">D6U17_01595</name>
</gene>
<reference evidence="1 2" key="1">
    <citation type="submission" date="2018-10" db="EMBL/GenBank/DDBJ databases">
        <title>Genome sequences of five Lactobacillus pentosus strains isolated from brines of traditionally fermented spanish-style green table olives and differences between them.</title>
        <authorList>
            <person name="Jimenez Diaz R."/>
        </authorList>
    </citation>
    <scope>NUCLEOTIDE SEQUENCE [LARGE SCALE GENOMIC DNA]</scope>
    <source>
        <strain evidence="1 2">IG8</strain>
    </source>
</reference>
<dbReference type="Proteomes" id="UP000281061">
    <property type="component" value="Unassembled WGS sequence"/>
</dbReference>
<protein>
    <submittedName>
        <fullName evidence="1">Peptidoglycan-binding protein</fullName>
    </submittedName>
</protein>
<dbReference type="EMBL" id="RDCL01000018">
    <property type="protein sequence ID" value="RMW57106.1"/>
    <property type="molecule type" value="Genomic_DNA"/>
</dbReference>
<organism evidence="1 2">
    <name type="scientific">Lactiplantibacillus pentosus</name>
    <name type="common">Lactobacillus pentosus</name>
    <dbReference type="NCBI Taxonomy" id="1589"/>
    <lineage>
        <taxon>Bacteria</taxon>
        <taxon>Bacillati</taxon>
        <taxon>Bacillota</taxon>
        <taxon>Bacilli</taxon>
        <taxon>Lactobacillales</taxon>
        <taxon>Lactobacillaceae</taxon>
        <taxon>Lactiplantibacillus</taxon>
    </lineage>
</organism>
<proteinExistence type="predicted"/>